<dbReference type="Pfam" id="PF14226">
    <property type="entry name" value="DIOX_N"/>
    <property type="match status" value="1"/>
</dbReference>
<dbReference type="SUPFAM" id="SSF51197">
    <property type="entry name" value="Clavaminate synthase-like"/>
    <property type="match status" value="1"/>
</dbReference>
<name>A0ABV5XEB8_9NOCA</name>
<sequence>MTLTPEQRSVYVNESPAVPILDISEYLNPATKGRFVESLRNACHHVGFLYLTGHGVDDDLNTRVSNVSRDFFSRPESVKREIAMVKSPHFRGYTPVGGEVTGGRADVREEVDLGPERPVAEDADHPWRCLQGPNQWPESVPEFEPTMTRWADEMDRLGRILLDALAEGLGIDAEHFRNWVTPDPEATIKAVRYPAPVAGQQPQGVGTHRDFGLLTFVLQDAVGGLQVEHADGHYMDVPCLPGSFVVNLGEMLQVATHGYYKATVHRVVSPPAGVERFSTIYFFNPRLDATLDPVVLPTDLADSARGGASDDPANPILSTYGENILKVRLRAHPDVAEQHHRDLIDTTIR</sequence>
<dbReference type="PANTHER" id="PTHR47990">
    <property type="entry name" value="2-OXOGLUTARATE (2OG) AND FE(II)-DEPENDENT OXYGENASE SUPERFAMILY PROTEIN-RELATED"/>
    <property type="match status" value="1"/>
</dbReference>
<evidence type="ECO:0000256" key="2">
    <source>
        <dbReference type="ARBA" id="ARBA00023194"/>
    </source>
</evidence>
<dbReference type="InterPro" id="IPR005123">
    <property type="entry name" value="Oxoglu/Fe-dep_dioxygenase_dom"/>
</dbReference>
<dbReference type="InterPro" id="IPR026992">
    <property type="entry name" value="DIOX_N"/>
</dbReference>
<evidence type="ECO:0000313" key="6">
    <source>
        <dbReference type="Proteomes" id="UP001589587"/>
    </source>
</evidence>
<dbReference type="PRINTS" id="PR00682">
    <property type="entry name" value="IPNSYNTHASE"/>
</dbReference>
<dbReference type="RefSeq" id="WP_047270000.1">
    <property type="nucleotide sequence ID" value="NZ_JBHMAS010000028.1"/>
</dbReference>
<feature type="domain" description="Fe2OG dioxygenase" evidence="4">
    <location>
        <begin position="183"/>
        <end position="285"/>
    </location>
</feature>
<proteinExistence type="inferred from homology"/>
<dbReference type="EMBL" id="JBHMAS010000028">
    <property type="protein sequence ID" value="MFB9780808.1"/>
    <property type="molecule type" value="Genomic_DNA"/>
</dbReference>
<organism evidence="5 6">
    <name type="scientific">Rhodococcus baikonurensis</name>
    <dbReference type="NCBI Taxonomy" id="172041"/>
    <lineage>
        <taxon>Bacteria</taxon>
        <taxon>Bacillati</taxon>
        <taxon>Actinomycetota</taxon>
        <taxon>Actinomycetes</taxon>
        <taxon>Mycobacteriales</taxon>
        <taxon>Nocardiaceae</taxon>
        <taxon>Rhodococcus</taxon>
        <taxon>Rhodococcus erythropolis group</taxon>
    </lineage>
</organism>
<dbReference type="Gene3D" id="2.60.120.330">
    <property type="entry name" value="B-lactam Antibiotic, Isopenicillin N Synthase, Chain"/>
    <property type="match status" value="1"/>
</dbReference>
<keyword evidence="2" id="KW-0045">Antibiotic biosynthesis</keyword>
<keyword evidence="3" id="KW-0479">Metal-binding</keyword>
<evidence type="ECO:0000256" key="1">
    <source>
        <dbReference type="ARBA" id="ARBA00004792"/>
    </source>
</evidence>
<comment type="similarity">
    <text evidence="3">Belongs to the iron/ascorbate-dependent oxidoreductase family.</text>
</comment>
<reference evidence="5 6" key="1">
    <citation type="submission" date="2024-09" db="EMBL/GenBank/DDBJ databases">
        <authorList>
            <person name="Sun Q."/>
            <person name="Mori K."/>
        </authorList>
    </citation>
    <scope>NUCLEOTIDE SEQUENCE [LARGE SCALE GENOMIC DNA]</scope>
    <source>
        <strain evidence="5 6">JCM 11411</strain>
    </source>
</reference>
<comment type="caution">
    <text evidence="5">The sequence shown here is derived from an EMBL/GenBank/DDBJ whole genome shotgun (WGS) entry which is preliminary data.</text>
</comment>
<gene>
    <name evidence="5" type="ORF">ACFFQ6_14000</name>
</gene>
<keyword evidence="5" id="KW-0223">Dioxygenase</keyword>
<evidence type="ECO:0000259" key="4">
    <source>
        <dbReference type="PROSITE" id="PS51471"/>
    </source>
</evidence>
<dbReference type="InterPro" id="IPR027443">
    <property type="entry name" value="IPNS-like_sf"/>
</dbReference>
<protein>
    <submittedName>
        <fullName evidence="5">Isopenicillin N synthase family dioxygenase</fullName>
    </submittedName>
</protein>
<evidence type="ECO:0000256" key="3">
    <source>
        <dbReference type="RuleBase" id="RU003682"/>
    </source>
</evidence>
<dbReference type="PROSITE" id="PS51471">
    <property type="entry name" value="FE2OG_OXY"/>
    <property type="match status" value="1"/>
</dbReference>
<dbReference type="InterPro" id="IPR044861">
    <property type="entry name" value="IPNS-like_FE2OG_OXY"/>
</dbReference>
<dbReference type="Proteomes" id="UP001589587">
    <property type="component" value="Unassembled WGS sequence"/>
</dbReference>
<comment type="pathway">
    <text evidence="1">Antibiotic biosynthesis.</text>
</comment>
<keyword evidence="3" id="KW-0408">Iron</keyword>
<evidence type="ECO:0000313" key="5">
    <source>
        <dbReference type="EMBL" id="MFB9780808.1"/>
    </source>
</evidence>
<dbReference type="Pfam" id="PF03171">
    <property type="entry name" value="2OG-FeII_Oxy"/>
    <property type="match status" value="1"/>
</dbReference>
<accession>A0ABV5XEB8</accession>
<keyword evidence="6" id="KW-1185">Reference proteome</keyword>
<dbReference type="InterPro" id="IPR050231">
    <property type="entry name" value="Iron_ascorbate_oxido_reductase"/>
</dbReference>
<dbReference type="GO" id="GO:0051213">
    <property type="term" value="F:dioxygenase activity"/>
    <property type="evidence" value="ECO:0007669"/>
    <property type="project" value="UniProtKB-KW"/>
</dbReference>
<keyword evidence="3" id="KW-0560">Oxidoreductase</keyword>